<comment type="caution">
    <text evidence="1">The sequence shown here is derived from an EMBL/GenBank/DDBJ whole genome shotgun (WGS) entry which is preliminary data.</text>
</comment>
<dbReference type="Proteomes" id="UP001156856">
    <property type="component" value="Unassembled WGS sequence"/>
</dbReference>
<organism evidence="1 3">
    <name type="scientific">Methylobacterium oxalidis</name>
    <dbReference type="NCBI Taxonomy" id="944322"/>
    <lineage>
        <taxon>Bacteria</taxon>
        <taxon>Pseudomonadati</taxon>
        <taxon>Pseudomonadota</taxon>
        <taxon>Alphaproteobacteria</taxon>
        <taxon>Hyphomicrobiales</taxon>
        <taxon>Methylobacteriaceae</taxon>
        <taxon>Methylobacterium</taxon>
    </lineage>
</organism>
<keyword evidence="4" id="KW-1185">Reference proteome</keyword>
<evidence type="ECO:0000313" key="4">
    <source>
        <dbReference type="Proteomes" id="UP001156856"/>
    </source>
</evidence>
<evidence type="ECO:0000313" key="3">
    <source>
        <dbReference type="Proteomes" id="UP000321960"/>
    </source>
</evidence>
<gene>
    <name evidence="2" type="ORF">GCM10007888_12020</name>
    <name evidence="1" type="ORF">MOX02_24870</name>
</gene>
<dbReference type="EMBL" id="BSPK01000017">
    <property type="protein sequence ID" value="GLS62821.1"/>
    <property type="molecule type" value="Genomic_DNA"/>
</dbReference>
<reference evidence="4" key="2">
    <citation type="journal article" date="2019" name="Int. J. Syst. Evol. Microbiol.">
        <title>The Global Catalogue of Microorganisms (GCM) 10K type strain sequencing project: providing services to taxonomists for standard genome sequencing and annotation.</title>
        <authorList>
            <consortium name="The Broad Institute Genomics Platform"/>
            <consortium name="The Broad Institute Genome Sequencing Center for Infectious Disease"/>
            <person name="Wu L."/>
            <person name="Ma J."/>
        </authorList>
    </citation>
    <scope>NUCLEOTIDE SEQUENCE [LARGE SCALE GENOMIC DNA]</scope>
    <source>
        <strain evidence="4">NBRC 107715</strain>
    </source>
</reference>
<reference evidence="2" key="4">
    <citation type="submission" date="2023-01" db="EMBL/GenBank/DDBJ databases">
        <title>Draft genome sequence of Methylobacterium oxalidis strain NBRC 107715.</title>
        <authorList>
            <person name="Sun Q."/>
            <person name="Mori K."/>
        </authorList>
    </citation>
    <scope>NUCLEOTIDE SEQUENCE</scope>
    <source>
        <strain evidence="2">NBRC 107715</strain>
    </source>
</reference>
<proteinExistence type="predicted"/>
<evidence type="ECO:0000313" key="2">
    <source>
        <dbReference type="EMBL" id="GLS62821.1"/>
    </source>
</evidence>
<dbReference type="EMBL" id="BJZU01000045">
    <property type="protein sequence ID" value="GEP04449.1"/>
    <property type="molecule type" value="Genomic_DNA"/>
</dbReference>
<sequence length="178" mass="19784">MMQTLIWTEGMLRACHMLTERKSTRAAGATIMRPATSLASLPSASAADFGGQPPWSVISTTTLVAALRIDRGNFATWRCRGIGPAELPTSWFRPASGRPRYYLVSHVLAWIAARHAQPFDYRACWLDYLVSIHMPTDLAWARRLAEREGPVQNGVVFTVSGWRAYLDSLDLDHAPVQA</sequence>
<accession>A0A512J3L9</accession>
<evidence type="ECO:0000313" key="1">
    <source>
        <dbReference type="EMBL" id="GEP04449.1"/>
    </source>
</evidence>
<reference evidence="2" key="1">
    <citation type="journal article" date="2014" name="Int. J. Syst. Evol. Microbiol.">
        <title>Complete genome of a new Firmicutes species belonging to the dominant human colonic microbiota ('Ruminococcus bicirculans') reveals two chromosomes and a selective capacity to utilize plant glucans.</title>
        <authorList>
            <consortium name="NISC Comparative Sequencing Program"/>
            <person name="Wegmann U."/>
            <person name="Louis P."/>
            <person name="Goesmann A."/>
            <person name="Henrissat B."/>
            <person name="Duncan S.H."/>
            <person name="Flint H.J."/>
        </authorList>
    </citation>
    <scope>NUCLEOTIDE SEQUENCE</scope>
    <source>
        <strain evidence="2">NBRC 107715</strain>
    </source>
</reference>
<dbReference type="AlphaFoldDB" id="A0A512J3L9"/>
<name>A0A512J3L9_9HYPH</name>
<reference evidence="1 3" key="3">
    <citation type="submission" date="2019-07" db="EMBL/GenBank/DDBJ databases">
        <title>Whole genome shotgun sequence of Methylobacterium oxalidis NBRC 107715.</title>
        <authorList>
            <person name="Hosoyama A."/>
            <person name="Uohara A."/>
            <person name="Ohji S."/>
            <person name="Ichikawa N."/>
        </authorList>
    </citation>
    <scope>NUCLEOTIDE SEQUENCE [LARGE SCALE GENOMIC DNA]</scope>
    <source>
        <strain evidence="1 3">NBRC 107715</strain>
    </source>
</reference>
<protein>
    <submittedName>
        <fullName evidence="1">Uncharacterized protein</fullName>
    </submittedName>
</protein>
<dbReference type="Proteomes" id="UP000321960">
    <property type="component" value="Unassembled WGS sequence"/>
</dbReference>